<proteinExistence type="predicted"/>
<dbReference type="AlphaFoldDB" id="A0A1H6YRA0"/>
<accession>A0A1H6YRA0</accession>
<dbReference type="InterPro" id="IPR016181">
    <property type="entry name" value="Acyl_CoA_acyltransferase"/>
</dbReference>
<dbReference type="InterPro" id="IPR056091">
    <property type="entry name" value="DUF7674"/>
</dbReference>
<evidence type="ECO:0000313" key="2">
    <source>
        <dbReference type="EMBL" id="SEJ42886.1"/>
    </source>
</evidence>
<dbReference type="Proteomes" id="UP000199532">
    <property type="component" value="Unassembled WGS sequence"/>
</dbReference>
<dbReference type="Gene3D" id="3.40.630.30">
    <property type="match status" value="1"/>
</dbReference>
<gene>
    <name evidence="2" type="ORF">SAMN04487995_4670</name>
</gene>
<dbReference type="STRING" id="408657.SAMN04487995_4670"/>
<protein>
    <recommendedName>
        <fullName evidence="1">DUF7674 domain-containing protein</fullName>
    </recommendedName>
</protein>
<organism evidence="2 3">
    <name type="scientific">Dyadobacter koreensis</name>
    <dbReference type="NCBI Taxonomy" id="408657"/>
    <lineage>
        <taxon>Bacteria</taxon>
        <taxon>Pseudomonadati</taxon>
        <taxon>Bacteroidota</taxon>
        <taxon>Cytophagia</taxon>
        <taxon>Cytophagales</taxon>
        <taxon>Spirosomataceae</taxon>
        <taxon>Dyadobacter</taxon>
    </lineage>
</organism>
<sequence length="313" mass="35984">MISQLEGTKLIESEFPELNRLYKRNSLSTDIYKSVQRLLDFSKEAVLDYNLNLSRKCFDLADRLYNQGDWIIKNAIKRSFISSFSAFFQRGEDEKKRLKFFIPDDFYEIYLNEIEQVRACLGTDNVLENITLDNISIRVATCEDAQYAGKITREMEASALLRGCGISKRKPASIIKKMKEGKAIIALTNAGEWVGFSYIETWQNREFVSNSGLIVSPAYRNLGVAKAIKEKIFALSRQRYPKAKIFSITTGLAVMKMNTRLGFEAVTYGEITTEKKFWEGCRSCVNYKALQAKDFHNCFCTAMLYTPFIQKQF</sequence>
<dbReference type="Pfam" id="PF24722">
    <property type="entry name" value="DUF7674"/>
    <property type="match status" value="1"/>
</dbReference>
<name>A0A1H6YRA0_9BACT</name>
<keyword evidence="3" id="KW-1185">Reference proteome</keyword>
<feature type="domain" description="DUF7674" evidence="1">
    <location>
        <begin position="9"/>
        <end position="115"/>
    </location>
</feature>
<evidence type="ECO:0000313" key="3">
    <source>
        <dbReference type="Proteomes" id="UP000199532"/>
    </source>
</evidence>
<reference evidence="2 3" key="1">
    <citation type="submission" date="2016-10" db="EMBL/GenBank/DDBJ databases">
        <authorList>
            <person name="de Groot N.N."/>
        </authorList>
    </citation>
    <scope>NUCLEOTIDE SEQUENCE [LARGE SCALE GENOMIC DNA]</scope>
    <source>
        <strain evidence="2 3">DSM 19938</strain>
    </source>
</reference>
<evidence type="ECO:0000259" key="1">
    <source>
        <dbReference type="Pfam" id="PF24722"/>
    </source>
</evidence>
<dbReference type="RefSeq" id="WP_218148671.1">
    <property type="nucleotide sequence ID" value="NZ_FNXY01000007.1"/>
</dbReference>
<dbReference type="SUPFAM" id="SSF55729">
    <property type="entry name" value="Acyl-CoA N-acyltransferases (Nat)"/>
    <property type="match status" value="1"/>
</dbReference>
<dbReference type="EMBL" id="FNXY01000007">
    <property type="protein sequence ID" value="SEJ42886.1"/>
    <property type="molecule type" value="Genomic_DNA"/>
</dbReference>